<feature type="binding site" evidence="4">
    <location>
        <position position="277"/>
    </location>
    <ligand>
        <name>FAD</name>
        <dbReference type="ChEBI" id="CHEBI:57692"/>
    </ligand>
</feature>
<dbReference type="InParanoid" id="A0A259TVG8"/>
<name>A0A259TVG8_9BACT</name>
<dbReference type="Pfam" id="PF03441">
    <property type="entry name" value="FAD_binding_7"/>
    <property type="match status" value="1"/>
</dbReference>
<dbReference type="GO" id="GO:0009416">
    <property type="term" value="P:response to light stimulus"/>
    <property type="evidence" value="ECO:0007669"/>
    <property type="project" value="TreeGrafter"/>
</dbReference>
<dbReference type="InterPro" id="IPR036155">
    <property type="entry name" value="Crypto/Photolyase_N_sf"/>
</dbReference>
<evidence type="ECO:0000256" key="1">
    <source>
        <dbReference type="ARBA" id="ARBA00001932"/>
    </source>
</evidence>
<evidence type="ECO:0000313" key="8">
    <source>
        <dbReference type="EMBL" id="OZC01696.1"/>
    </source>
</evidence>
<organism evidence="8 9">
    <name type="scientific">Rubricoccus marinus</name>
    <dbReference type="NCBI Taxonomy" id="716817"/>
    <lineage>
        <taxon>Bacteria</taxon>
        <taxon>Pseudomonadati</taxon>
        <taxon>Rhodothermota</taxon>
        <taxon>Rhodothermia</taxon>
        <taxon>Rhodothermales</taxon>
        <taxon>Rubricoccaceae</taxon>
        <taxon>Rubricoccus</taxon>
    </lineage>
</organism>
<evidence type="ECO:0000256" key="4">
    <source>
        <dbReference type="PIRSR" id="PIRSR602081-1"/>
    </source>
</evidence>
<evidence type="ECO:0000256" key="2">
    <source>
        <dbReference type="ARBA" id="ARBA00022630"/>
    </source>
</evidence>
<dbReference type="PANTHER" id="PTHR11455">
    <property type="entry name" value="CRYPTOCHROME"/>
    <property type="match status" value="1"/>
</dbReference>
<dbReference type="Pfam" id="PF00875">
    <property type="entry name" value="DNA_photolyase"/>
    <property type="match status" value="1"/>
</dbReference>
<dbReference type="InterPro" id="IPR014729">
    <property type="entry name" value="Rossmann-like_a/b/a_fold"/>
</dbReference>
<dbReference type="Gene3D" id="1.10.579.10">
    <property type="entry name" value="DNA Cyclobutane Dipyrimidine Photolyase, subunit A, domain 3"/>
    <property type="match status" value="1"/>
</dbReference>
<dbReference type="EMBL" id="MQWB01000001">
    <property type="protein sequence ID" value="OZC01696.1"/>
    <property type="molecule type" value="Genomic_DNA"/>
</dbReference>
<feature type="binding site" evidence="4">
    <location>
        <position position="217"/>
    </location>
    <ligand>
        <name>FAD</name>
        <dbReference type="ChEBI" id="CHEBI:57692"/>
    </ligand>
</feature>
<gene>
    <name evidence="8" type="ORF">BSZ36_01080</name>
</gene>
<keyword evidence="5" id="KW-0157">Chromophore</keyword>
<dbReference type="OrthoDB" id="9772484at2"/>
<dbReference type="PROSITE" id="PS51645">
    <property type="entry name" value="PHR_CRY_ALPHA_BETA"/>
    <property type="match status" value="1"/>
</dbReference>
<feature type="region of interest" description="Disordered" evidence="6">
    <location>
        <begin position="479"/>
        <end position="523"/>
    </location>
</feature>
<dbReference type="Proteomes" id="UP000216446">
    <property type="component" value="Unassembled WGS sequence"/>
</dbReference>
<dbReference type="Gene3D" id="1.25.40.80">
    <property type="match status" value="1"/>
</dbReference>
<comment type="cofactor">
    <cofactor evidence="1">
        <name>(6R)-5,10-methylene-5,6,7,8-tetrahydrofolate</name>
        <dbReference type="ChEBI" id="CHEBI:15636"/>
    </cofactor>
</comment>
<keyword evidence="2 4" id="KW-0285">Flavoprotein</keyword>
<accession>A0A259TVG8</accession>
<dbReference type="RefSeq" id="WP_094545316.1">
    <property type="nucleotide sequence ID" value="NZ_MQWB01000001.1"/>
</dbReference>
<protein>
    <recommendedName>
        <fullName evidence="7">Photolyase/cryptochrome alpha/beta domain-containing protein</fullName>
    </recommendedName>
</protein>
<evidence type="ECO:0000256" key="3">
    <source>
        <dbReference type="ARBA" id="ARBA00022827"/>
    </source>
</evidence>
<dbReference type="InterPro" id="IPR006050">
    <property type="entry name" value="DNA_photolyase_N"/>
</dbReference>
<dbReference type="InterPro" id="IPR005101">
    <property type="entry name" value="Cryptochr/Photolyase_FAD-bd"/>
</dbReference>
<keyword evidence="3 4" id="KW-0274">FAD</keyword>
<dbReference type="GO" id="GO:0003904">
    <property type="term" value="F:deoxyribodipyrimidine photo-lyase activity"/>
    <property type="evidence" value="ECO:0007669"/>
    <property type="project" value="TreeGrafter"/>
</dbReference>
<dbReference type="PANTHER" id="PTHR11455:SF9">
    <property type="entry name" value="CRYPTOCHROME CIRCADIAN CLOCK 5 ISOFORM X1"/>
    <property type="match status" value="1"/>
</dbReference>
<feature type="domain" description="Photolyase/cryptochrome alpha/beta" evidence="7">
    <location>
        <begin position="3"/>
        <end position="128"/>
    </location>
</feature>
<dbReference type="AlphaFoldDB" id="A0A259TVG8"/>
<evidence type="ECO:0000313" key="9">
    <source>
        <dbReference type="Proteomes" id="UP000216446"/>
    </source>
</evidence>
<dbReference type="InterPro" id="IPR036134">
    <property type="entry name" value="Crypto/Photolyase_FAD-like_sf"/>
</dbReference>
<comment type="caution">
    <text evidence="8">The sequence shown here is derived from an EMBL/GenBank/DDBJ whole genome shotgun (WGS) entry which is preliminary data.</text>
</comment>
<evidence type="ECO:0000259" key="7">
    <source>
        <dbReference type="PROSITE" id="PS51645"/>
    </source>
</evidence>
<evidence type="ECO:0000256" key="6">
    <source>
        <dbReference type="SAM" id="MobiDB-lite"/>
    </source>
</evidence>
<dbReference type="GO" id="GO:0071949">
    <property type="term" value="F:FAD binding"/>
    <property type="evidence" value="ECO:0007669"/>
    <property type="project" value="TreeGrafter"/>
</dbReference>
<reference evidence="8 9" key="1">
    <citation type="submission" date="2016-11" db="EMBL/GenBank/DDBJ databases">
        <title>Study of marine rhodopsin-containing bacteria.</title>
        <authorList>
            <person name="Yoshizawa S."/>
            <person name="Kumagai Y."/>
            <person name="Kogure K."/>
        </authorList>
    </citation>
    <scope>NUCLEOTIDE SEQUENCE [LARGE SCALE GENOMIC DNA]</scope>
    <source>
        <strain evidence="8 9">SG-29</strain>
    </source>
</reference>
<dbReference type="SUPFAM" id="SSF48173">
    <property type="entry name" value="Cryptochrome/photolyase FAD-binding domain"/>
    <property type="match status" value="1"/>
</dbReference>
<comment type="similarity">
    <text evidence="5">Belongs to the DNA photolyase family.</text>
</comment>
<sequence length="523" mass="58330">MSAPVLWWLKKDFRLADNPALMAALDAGETVLPVFLFEPALLEAEETSAFHVAAWCEALTDLRQRIPVLCLRGDAPEALERLRDATGFAEMHSHEEVGSSVTFERDKAVAAWARVSGVAWHEHRQTAVFRGGLDRNKRSALWNGFMKETPLAAPGDADLARIVVSPQAEALQMAEPLAPEAFGHPLADAQAELRQPVSETAAHDTLTDFLTARGKCYSGGISSPNLAFVCGSRLSVHLAWGTLTGRQAYAATLARIAEVKGIESPEAKQWSKSLRSFKSRLHWRDHFIQRLESEPQMEFTPLNPAYEDLPAPGDEHLDAWLEGRTGWPLVDACMRCAAQTGFLNFRMRAMVTSAAVHSLRIDWRKTLYPTARLWADYEPGIHIAQTQMQAGVVGINQLRVYSPNKQLSDHDPEAEFVQRWVPELADTPPEAILKHHERPLADYPAPLVDWWANSKEMKADYYAIKGTPEAKAHAERVYERHGSRRHASSRTWKSNVGRVSKKTGPAKTKKATLPHSLPLFPDE</sequence>
<comment type="cofactor">
    <cofactor evidence="4">
        <name>FAD</name>
        <dbReference type="ChEBI" id="CHEBI:57692"/>
    </cofactor>
    <text evidence="4">Binds 1 FAD per subunit.</text>
</comment>
<proteinExistence type="inferred from homology"/>
<dbReference type="Gene3D" id="3.40.50.620">
    <property type="entry name" value="HUPs"/>
    <property type="match status" value="1"/>
</dbReference>
<dbReference type="GO" id="GO:0003677">
    <property type="term" value="F:DNA binding"/>
    <property type="evidence" value="ECO:0007669"/>
    <property type="project" value="TreeGrafter"/>
</dbReference>
<dbReference type="InterPro" id="IPR002081">
    <property type="entry name" value="Cryptochrome/DNA_photolyase_1"/>
</dbReference>
<evidence type="ECO:0000256" key="5">
    <source>
        <dbReference type="RuleBase" id="RU004182"/>
    </source>
</evidence>
<dbReference type="PRINTS" id="PR00147">
    <property type="entry name" value="DNAPHOTLYASE"/>
</dbReference>
<dbReference type="SUPFAM" id="SSF52425">
    <property type="entry name" value="Cryptochrome/photolyase, N-terminal domain"/>
    <property type="match status" value="1"/>
</dbReference>
<keyword evidence="9" id="KW-1185">Reference proteome</keyword>